<dbReference type="Proteomes" id="UP001652582">
    <property type="component" value="Chromosome 1"/>
</dbReference>
<dbReference type="OrthoDB" id="549017at2759"/>
<dbReference type="KEGG" id="bany:112051350"/>
<reference evidence="3" key="1">
    <citation type="submission" date="2025-05" db="UniProtKB">
        <authorList>
            <consortium name="RefSeq"/>
        </authorList>
    </citation>
    <scope>NUCLEOTIDE SEQUENCE [LARGE SCALE GENOMIC DNA]</scope>
</reference>
<evidence type="ECO:0000256" key="2">
    <source>
        <dbReference type="SAM" id="SignalP"/>
    </source>
</evidence>
<dbReference type="RefSeq" id="XP_023945724.2">
    <property type="nucleotide sequence ID" value="XM_024089956.2"/>
</dbReference>
<evidence type="ECO:0000313" key="4">
    <source>
        <dbReference type="RefSeq" id="XP_023945724.2"/>
    </source>
</evidence>
<dbReference type="GeneID" id="112051350"/>
<reference evidence="4" key="2">
    <citation type="submission" date="2025-08" db="UniProtKB">
        <authorList>
            <consortium name="RefSeq"/>
        </authorList>
    </citation>
    <scope>IDENTIFICATION</scope>
</reference>
<keyword evidence="1" id="KW-1133">Transmembrane helix</keyword>
<dbReference type="AlphaFoldDB" id="A0A6J1NFJ5"/>
<keyword evidence="1" id="KW-0812">Transmembrane</keyword>
<keyword evidence="2" id="KW-0732">Signal</keyword>
<feature type="signal peptide" evidence="2">
    <location>
        <begin position="1"/>
        <end position="19"/>
    </location>
</feature>
<proteinExistence type="predicted"/>
<evidence type="ECO:0000256" key="1">
    <source>
        <dbReference type="SAM" id="Phobius"/>
    </source>
</evidence>
<sequence>MKELLIFVVFCALASPSEEAILSSVPPHLLDCYRRGGPELSAPHRLDVFLSLLRRLELSSRLDMRLFSTTLLRSLRLDGIEESPNTIESDYVLPFRASAFQFHKYKLLMELFLPSQPDLLNVDESLTLVEKCLLHKLLSSTVQPWERGDENIVCPLSAQRRQTMIRQSANRIFSRCPIENGVIKTEWGTISSGTLVAALASALEPQRVTISDILNANIFKEELSQALVDSAMEDWYTELEEFDVEEQSSDANNISNLWVATLAGDLAEVVVNQGPRVGASEHRLLVGSSNRWNDTLLPRDYYLFPPNATLPNWHFTDAEILAGIDGLILANYLPTWVEQRRSLRLSQVLDMYYSNEGVSFDTSVRACNRHALYANIVNGTQLLRETSRFAHMLSLQQITVYIPRETMERMSEAAATAFMNYVPTILRENHQECRKMFSDVPSVDLIVATDGSWKGYEIEQFMSWIGNALEVEAHSSTIALLHGNNGLWIVPPTSNLTSFYSTLSNSTIEWPNRLNLPNVISRIIQHSRNRTLEEIAAMASAGHSTVVLIISPTDRPSSDELERSRILMQSLRRSFFDVYFAYVAVDTTEFQNINNEYMDYSEMFISVNSNAMTDVIEAIYTNLVKTEIPSRIFGSQCEVNSTEFFQVQYEDHVLPGRKQTYRIHPFYLKQQPIIHVQFRNDGQGQILVCMWRGADVSRSCQTIVERETYVFNLTDPCPSPDFCPPAHFVATTITTANLCAHDECRLPHQVGYYIEHAGLRCLPLLGAATAITPAWKTYIILSVILSLYYNK</sequence>
<keyword evidence="3" id="KW-1185">Reference proteome</keyword>
<gene>
    <name evidence="4" type="primary">LOC112051350</name>
</gene>
<accession>A0A6J1NFJ5</accession>
<protein>
    <submittedName>
        <fullName evidence="4">Uncharacterized protein LOC112051350</fullName>
    </submittedName>
</protein>
<feature type="chain" id="PRO_5047513267" evidence="2">
    <location>
        <begin position="20"/>
        <end position="791"/>
    </location>
</feature>
<keyword evidence="1" id="KW-0472">Membrane</keyword>
<feature type="transmembrane region" description="Helical" evidence="1">
    <location>
        <begin position="764"/>
        <end position="789"/>
    </location>
</feature>
<evidence type="ECO:0000313" key="3">
    <source>
        <dbReference type="Proteomes" id="UP001652582"/>
    </source>
</evidence>
<organism evidence="3 4">
    <name type="scientific">Bicyclus anynana</name>
    <name type="common">Squinting bush brown butterfly</name>
    <dbReference type="NCBI Taxonomy" id="110368"/>
    <lineage>
        <taxon>Eukaryota</taxon>
        <taxon>Metazoa</taxon>
        <taxon>Ecdysozoa</taxon>
        <taxon>Arthropoda</taxon>
        <taxon>Hexapoda</taxon>
        <taxon>Insecta</taxon>
        <taxon>Pterygota</taxon>
        <taxon>Neoptera</taxon>
        <taxon>Endopterygota</taxon>
        <taxon>Lepidoptera</taxon>
        <taxon>Glossata</taxon>
        <taxon>Ditrysia</taxon>
        <taxon>Papilionoidea</taxon>
        <taxon>Nymphalidae</taxon>
        <taxon>Satyrinae</taxon>
        <taxon>Satyrini</taxon>
        <taxon>Mycalesina</taxon>
        <taxon>Bicyclus</taxon>
    </lineage>
</organism>
<name>A0A6J1NFJ5_BICAN</name>